<dbReference type="GO" id="GO:0001725">
    <property type="term" value="C:stress fiber"/>
    <property type="evidence" value="ECO:0007669"/>
    <property type="project" value="TreeGrafter"/>
</dbReference>
<dbReference type="SUPFAM" id="SSF57716">
    <property type="entry name" value="Glucocorticoid receptor-like (DNA-binding domain)"/>
    <property type="match status" value="1"/>
</dbReference>
<name>A0AA40LIG5_CNENI</name>
<dbReference type="Pfam" id="PF00412">
    <property type="entry name" value="LIM"/>
    <property type="match status" value="1"/>
</dbReference>
<dbReference type="GO" id="GO:0060271">
    <property type="term" value="P:cilium assembly"/>
    <property type="evidence" value="ECO:0007669"/>
    <property type="project" value="TreeGrafter"/>
</dbReference>
<evidence type="ECO:0000259" key="5">
    <source>
        <dbReference type="Pfam" id="PF00412"/>
    </source>
</evidence>
<evidence type="ECO:0000313" key="7">
    <source>
        <dbReference type="Proteomes" id="UP001177744"/>
    </source>
</evidence>
<feature type="compositionally biased region" description="Basic and acidic residues" evidence="4">
    <location>
        <begin position="112"/>
        <end position="122"/>
    </location>
</feature>
<evidence type="ECO:0000256" key="3">
    <source>
        <dbReference type="ARBA" id="ARBA00023038"/>
    </source>
</evidence>
<gene>
    <name evidence="6" type="ORF">QTO34_005836</name>
</gene>
<sequence length="237" mass="26682">MHLPRKQRTPVTPLGFLIRNQVWAVGATQTGAFPFMEHSDSLCLERAGDIRQHPNPPISLLYVNGPGAISMQRAGDKHYHPSCARCSRCNQMFTEGEEMYLQGSTVWHPDCKQSTKTEEKLRPPNTRHSPSDFFYPKSLIRRTGRSPSLQVSCEAGAGVPSTDATIVRVSENRLKPWPVERLSDLPQPTFVRTKPTRGCRQRRIAVRSRLGSTAPLPWACQTRTQEEKGFGLNFSLE</sequence>
<dbReference type="InterPro" id="IPR001781">
    <property type="entry name" value="Znf_LIM"/>
</dbReference>
<dbReference type="PANTHER" id="PTHR24213">
    <property type="entry name" value="ACTIN-BINDING LIM PROTEIN"/>
    <property type="match status" value="1"/>
</dbReference>
<dbReference type="AlphaFoldDB" id="A0AA40LIG5"/>
<dbReference type="GO" id="GO:0046872">
    <property type="term" value="F:metal ion binding"/>
    <property type="evidence" value="ECO:0007669"/>
    <property type="project" value="UniProtKB-KW"/>
</dbReference>
<dbReference type="EMBL" id="JAULJE010000016">
    <property type="protein sequence ID" value="KAK1333452.1"/>
    <property type="molecule type" value="Genomic_DNA"/>
</dbReference>
<dbReference type="GO" id="GO:0051015">
    <property type="term" value="F:actin filament binding"/>
    <property type="evidence" value="ECO:0007669"/>
    <property type="project" value="TreeGrafter"/>
</dbReference>
<evidence type="ECO:0000256" key="2">
    <source>
        <dbReference type="ARBA" id="ARBA00022833"/>
    </source>
</evidence>
<organism evidence="6 7">
    <name type="scientific">Cnephaeus nilssonii</name>
    <name type="common">Northern bat</name>
    <name type="synonym">Eptesicus nilssonii</name>
    <dbReference type="NCBI Taxonomy" id="3371016"/>
    <lineage>
        <taxon>Eukaryota</taxon>
        <taxon>Metazoa</taxon>
        <taxon>Chordata</taxon>
        <taxon>Craniata</taxon>
        <taxon>Vertebrata</taxon>
        <taxon>Euteleostomi</taxon>
        <taxon>Mammalia</taxon>
        <taxon>Eutheria</taxon>
        <taxon>Laurasiatheria</taxon>
        <taxon>Chiroptera</taxon>
        <taxon>Yangochiroptera</taxon>
        <taxon>Vespertilionidae</taxon>
        <taxon>Cnephaeus</taxon>
    </lineage>
</organism>
<evidence type="ECO:0000256" key="1">
    <source>
        <dbReference type="ARBA" id="ARBA00022723"/>
    </source>
</evidence>
<feature type="domain" description="LIM zinc-binding" evidence="5">
    <location>
        <begin position="71"/>
        <end position="101"/>
    </location>
</feature>
<dbReference type="Proteomes" id="UP001177744">
    <property type="component" value="Unassembled WGS sequence"/>
</dbReference>
<dbReference type="PANTHER" id="PTHR24213:SF18">
    <property type="entry name" value="ACTIN-BINDING LIM PROTEIN 1"/>
    <property type="match status" value="1"/>
</dbReference>
<comment type="caution">
    <text evidence="6">The sequence shown here is derived from an EMBL/GenBank/DDBJ whole genome shotgun (WGS) entry which is preliminary data.</text>
</comment>
<dbReference type="GO" id="GO:0030032">
    <property type="term" value="P:lamellipodium assembly"/>
    <property type="evidence" value="ECO:0007669"/>
    <property type="project" value="TreeGrafter"/>
</dbReference>
<accession>A0AA40LIG5</accession>
<keyword evidence="3" id="KW-0440">LIM domain</keyword>
<evidence type="ECO:0000313" key="6">
    <source>
        <dbReference type="EMBL" id="KAK1333452.1"/>
    </source>
</evidence>
<keyword evidence="2" id="KW-0862">Zinc</keyword>
<evidence type="ECO:0000256" key="4">
    <source>
        <dbReference type="SAM" id="MobiDB-lite"/>
    </source>
</evidence>
<dbReference type="Gene3D" id="2.10.110.10">
    <property type="entry name" value="Cysteine Rich Protein"/>
    <property type="match status" value="1"/>
</dbReference>
<dbReference type="InterPro" id="IPR051618">
    <property type="entry name" value="Actin-binding_LIM"/>
</dbReference>
<protein>
    <recommendedName>
        <fullName evidence="5">LIM zinc-binding domain-containing protein</fullName>
    </recommendedName>
</protein>
<keyword evidence="7" id="KW-1185">Reference proteome</keyword>
<keyword evidence="1" id="KW-0479">Metal-binding</keyword>
<reference evidence="6" key="1">
    <citation type="submission" date="2023-06" db="EMBL/GenBank/DDBJ databases">
        <title>Reference genome for the Northern bat (Eptesicus nilssonii), a most northern bat species.</title>
        <authorList>
            <person name="Laine V.N."/>
            <person name="Pulliainen A.T."/>
            <person name="Lilley T.M."/>
        </authorList>
    </citation>
    <scope>NUCLEOTIDE SEQUENCE</scope>
    <source>
        <strain evidence="6">BLF_Eptnil</strain>
        <tissue evidence="6">Kidney</tissue>
    </source>
</reference>
<feature type="region of interest" description="Disordered" evidence="4">
    <location>
        <begin position="112"/>
        <end position="133"/>
    </location>
</feature>
<proteinExistence type="predicted"/>